<accession>A0A085N7L1</accession>
<reference evidence="4 5" key="1">
    <citation type="journal article" date="2014" name="Nat. Genet.">
        <title>Genome and transcriptome of the porcine whipworm Trichuris suis.</title>
        <authorList>
            <person name="Jex A.R."/>
            <person name="Nejsum P."/>
            <person name="Schwarz E.M."/>
            <person name="Hu L."/>
            <person name="Young N.D."/>
            <person name="Hall R.S."/>
            <person name="Korhonen P.K."/>
            <person name="Liao S."/>
            <person name="Thamsborg S."/>
            <person name="Xia J."/>
            <person name="Xu P."/>
            <person name="Wang S."/>
            <person name="Scheerlinck J.P."/>
            <person name="Hofmann A."/>
            <person name="Sternberg P.W."/>
            <person name="Wang J."/>
            <person name="Gasser R.B."/>
        </authorList>
    </citation>
    <scope>NUCLEOTIDE SEQUENCE [LARGE SCALE GENOMIC DNA]</scope>
    <source>
        <strain evidence="4">DCEP-RM93F</strain>
        <strain evidence="3">DCEP-RM93M</strain>
    </source>
</reference>
<protein>
    <submittedName>
        <fullName evidence="4">Uncharacterized protein</fullName>
    </submittedName>
</protein>
<dbReference type="EMBL" id="KL367538">
    <property type="protein sequence ID" value="KFD65457.1"/>
    <property type="molecule type" value="Genomic_DNA"/>
</dbReference>
<name>A0A085N7L1_9BILA</name>
<keyword evidence="5" id="KW-1185">Reference proteome</keyword>
<feature type="signal peptide" evidence="2">
    <location>
        <begin position="1"/>
        <end position="17"/>
    </location>
</feature>
<evidence type="ECO:0000313" key="4">
    <source>
        <dbReference type="EMBL" id="KFD65457.1"/>
    </source>
</evidence>
<evidence type="ECO:0000256" key="1">
    <source>
        <dbReference type="SAM" id="MobiDB-lite"/>
    </source>
</evidence>
<dbReference type="AlphaFoldDB" id="A0A085N7L1"/>
<dbReference type="EMBL" id="KL363201">
    <property type="protein sequence ID" value="KFD55205.1"/>
    <property type="molecule type" value="Genomic_DNA"/>
</dbReference>
<feature type="region of interest" description="Disordered" evidence="1">
    <location>
        <begin position="99"/>
        <end position="133"/>
    </location>
</feature>
<evidence type="ECO:0000313" key="5">
    <source>
        <dbReference type="Proteomes" id="UP000030764"/>
    </source>
</evidence>
<evidence type="ECO:0000313" key="3">
    <source>
        <dbReference type="EMBL" id="KFD55205.1"/>
    </source>
</evidence>
<dbReference type="Proteomes" id="UP000030758">
    <property type="component" value="Unassembled WGS sequence"/>
</dbReference>
<keyword evidence="2" id="KW-0732">Signal</keyword>
<evidence type="ECO:0000256" key="2">
    <source>
        <dbReference type="SAM" id="SignalP"/>
    </source>
</evidence>
<feature type="chain" id="PRO_5009036475" evidence="2">
    <location>
        <begin position="18"/>
        <end position="133"/>
    </location>
</feature>
<feature type="compositionally biased region" description="Basic and acidic residues" evidence="1">
    <location>
        <begin position="120"/>
        <end position="133"/>
    </location>
</feature>
<proteinExistence type="predicted"/>
<sequence>MKLLLAFLVLPSVIYEAAVVNKIKEIAGAVTGKTDRETQAALSEYYNKKEEVLRTNNGLYTAFKGLEEQCNEKCIGKGRKLTFPKVKYEQCTADCKLKGAQELGGGSSSTKGQRKPANKKQKESLDNEVTSRS</sequence>
<gene>
    <name evidence="3" type="ORF">M513_03846</name>
    <name evidence="4" type="ORF">M514_03846</name>
</gene>
<dbReference type="Proteomes" id="UP000030764">
    <property type="component" value="Unassembled WGS sequence"/>
</dbReference>
<organism evidence="4">
    <name type="scientific">Trichuris suis</name>
    <name type="common">pig whipworm</name>
    <dbReference type="NCBI Taxonomy" id="68888"/>
    <lineage>
        <taxon>Eukaryota</taxon>
        <taxon>Metazoa</taxon>
        <taxon>Ecdysozoa</taxon>
        <taxon>Nematoda</taxon>
        <taxon>Enoplea</taxon>
        <taxon>Dorylaimia</taxon>
        <taxon>Trichinellida</taxon>
        <taxon>Trichuridae</taxon>
        <taxon>Trichuris</taxon>
    </lineage>
</organism>